<keyword evidence="4" id="KW-1185">Reference proteome</keyword>
<feature type="signal peptide" evidence="2">
    <location>
        <begin position="1"/>
        <end position="24"/>
    </location>
</feature>
<accession>A0AAV4JE69</accession>
<keyword evidence="2" id="KW-0732">Signal</keyword>
<evidence type="ECO:0000256" key="1">
    <source>
        <dbReference type="SAM" id="MobiDB-lite"/>
    </source>
</evidence>
<evidence type="ECO:0000256" key="2">
    <source>
        <dbReference type="SAM" id="SignalP"/>
    </source>
</evidence>
<feature type="chain" id="PRO_5043819994" evidence="2">
    <location>
        <begin position="25"/>
        <end position="196"/>
    </location>
</feature>
<protein>
    <submittedName>
        <fullName evidence="3">Uncharacterized protein</fullName>
    </submittedName>
</protein>
<dbReference type="AlphaFoldDB" id="A0AAV4JE69"/>
<name>A0AAV4JE69_9GAST</name>
<comment type="caution">
    <text evidence="3">The sequence shown here is derived from an EMBL/GenBank/DDBJ whole genome shotgun (WGS) entry which is preliminary data.</text>
</comment>
<evidence type="ECO:0000313" key="3">
    <source>
        <dbReference type="EMBL" id="GFS19302.1"/>
    </source>
</evidence>
<evidence type="ECO:0000313" key="4">
    <source>
        <dbReference type="Proteomes" id="UP000762676"/>
    </source>
</evidence>
<dbReference type="EMBL" id="BMAT01006755">
    <property type="protein sequence ID" value="GFS19302.1"/>
    <property type="molecule type" value="Genomic_DNA"/>
</dbReference>
<dbReference type="Proteomes" id="UP000762676">
    <property type="component" value="Unassembled WGS sequence"/>
</dbReference>
<reference evidence="3 4" key="1">
    <citation type="journal article" date="2021" name="Elife">
        <title>Chloroplast acquisition without the gene transfer in kleptoplastic sea slugs, Plakobranchus ocellatus.</title>
        <authorList>
            <person name="Maeda T."/>
            <person name="Takahashi S."/>
            <person name="Yoshida T."/>
            <person name="Shimamura S."/>
            <person name="Takaki Y."/>
            <person name="Nagai Y."/>
            <person name="Toyoda A."/>
            <person name="Suzuki Y."/>
            <person name="Arimoto A."/>
            <person name="Ishii H."/>
            <person name="Satoh N."/>
            <person name="Nishiyama T."/>
            <person name="Hasebe M."/>
            <person name="Maruyama T."/>
            <person name="Minagawa J."/>
            <person name="Obokata J."/>
            <person name="Shigenobu S."/>
        </authorList>
    </citation>
    <scope>NUCLEOTIDE SEQUENCE [LARGE SCALE GENOMIC DNA]</scope>
</reference>
<organism evidence="3 4">
    <name type="scientific">Elysia marginata</name>
    <dbReference type="NCBI Taxonomy" id="1093978"/>
    <lineage>
        <taxon>Eukaryota</taxon>
        <taxon>Metazoa</taxon>
        <taxon>Spiralia</taxon>
        <taxon>Lophotrochozoa</taxon>
        <taxon>Mollusca</taxon>
        <taxon>Gastropoda</taxon>
        <taxon>Heterobranchia</taxon>
        <taxon>Euthyneura</taxon>
        <taxon>Panpulmonata</taxon>
        <taxon>Sacoglossa</taxon>
        <taxon>Placobranchoidea</taxon>
        <taxon>Plakobranchidae</taxon>
        <taxon>Elysia</taxon>
    </lineage>
</organism>
<proteinExistence type="predicted"/>
<sequence length="196" mass="21871">MNGNCTSLIHNSTTLCGLYALCISLDCINQSCRSESEGDTNLRTAGNKPRAHTNSLTGPARRSKCLCIAQERFLRRQGVQTPVMSIGFTEQLSESTCTSQQAWNPTESDRTSSLQPRPVRECESLGLAGTEEHRAEHLAPGRHASHRQDHHLSQWSRDCLAQRWSSQVWNWDHVIPMPLLLNDCVLTVGLLSDSVY</sequence>
<gene>
    <name evidence="3" type="ORF">ElyMa_003285900</name>
</gene>
<feature type="region of interest" description="Disordered" evidence="1">
    <location>
        <begin position="38"/>
        <end position="57"/>
    </location>
</feature>